<keyword evidence="3" id="KW-1185">Reference proteome</keyword>
<gene>
    <name evidence="2" type="ORF">E7681_15865</name>
</gene>
<evidence type="ECO:0000313" key="3">
    <source>
        <dbReference type="Proteomes" id="UP000306113"/>
    </source>
</evidence>
<organism evidence="2 3">
    <name type="scientific">Thalassobius vesicularis</name>
    <dbReference type="NCBI Taxonomy" id="1294297"/>
    <lineage>
        <taxon>Bacteria</taxon>
        <taxon>Pseudomonadati</taxon>
        <taxon>Pseudomonadota</taxon>
        <taxon>Alphaproteobacteria</taxon>
        <taxon>Rhodobacterales</taxon>
        <taxon>Roseobacteraceae</taxon>
        <taxon>Thalassovita</taxon>
    </lineage>
</organism>
<evidence type="ECO:0000313" key="2">
    <source>
        <dbReference type="EMBL" id="THD71996.1"/>
    </source>
</evidence>
<keyword evidence="1" id="KW-0472">Membrane</keyword>
<feature type="transmembrane region" description="Helical" evidence="1">
    <location>
        <begin position="91"/>
        <end position="111"/>
    </location>
</feature>
<dbReference type="OrthoDB" id="7644678at2"/>
<evidence type="ECO:0000256" key="1">
    <source>
        <dbReference type="SAM" id="Phobius"/>
    </source>
</evidence>
<feature type="transmembrane region" description="Helical" evidence="1">
    <location>
        <begin position="29"/>
        <end position="46"/>
    </location>
</feature>
<dbReference type="RefSeq" id="WP_136340241.1">
    <property type="nucleotide sequence ID" value="NZ_SSMD01000009.1"/>
</dbReference>
<name>A0A4S3M6D6_9RHOB</name>
<accession>A0A4S3M6D6</accession>
<dbReference type="Proteomes" id="UP000306113">
    <property type="component" value="Unassembled WGS sequence"/>
</dbReference>
<sequence length="299" mass="32260">MFSKYSTSGLLLYVVPLFAAPVLAGWANAPWEIVPVFALLFAALVVQTRRMPESFGALATTAVITFVVNIGVTSLLFGLGRALAILTPLSLPVWLPLAMGAVAAGIGIYRYRWTPEVAQMDALMDDMLAALEAMPTNRPQTPETVLHAIDALRGLPDPVTANQIAAIAQDLFMAHDADAFDLLFDHSFAAGDTMRDTERWPLLLLALLDTPHVRFIQSDLGGTAALAEQYLQSPHPRVRSGVANLLRTLLAEEEDTQAFPWPYDLHQAEAAFPHDYAGLAAALDALCEKQALAAGEDNG</sequence>
<reference evidence="2 3" key="1">
    <citation type="submission" date="2019-04" db="EMBL/GenBank/DDBJ databases">
        <title>Draft genome sequence of Youngimonas vesicularis.</title>
        <authorList>
            <person name="Hameed A."/>
        </authorList>
    </citation>
    <scope>NUCLEOTIDE SEQUENCE [LARGE SCALE GENOMIC DNA]</scope>
    <source>
        <strain evidence="2 3">CC-AMW-E</strain>
    </source>
</reference>
<keyword evidence="1" id="KW-1133">Transmembrane helix</keyword>
<feature type="transmembrane region" description="Helical" evidence="1">
    <location>
        <begin position="58"/>
        <end position="79"/>
    </location>
</feature>
<keyword evidence="1" id="KW-0812">Transmembrane</keyword>
<dbReference type="AlphaFoldDB" id="A0A4S3M6D6"/>
<protein>
    <submittedName>
        <fullName evidence="2">Uncharacterized protein</fullName>
    </submittedName>
</protein>
<proteinExistence type="predicted"/>
<comment type="caution">
    <text evidence="2">The sequence shown here is derived from an EMBL/GenBank/DDBJ whole genome shotgun (WGS) entry which is preliminary data.</text>
</comment>
<dbReference type="EMBL" id="SSMD01000009">
    <property type="protein sequence ID" value="THD71996.1"/>
    <property type="molecule type" value="Genomic_DNA"/>
</dbReference>